<name>A0ACC3N3T4_9PEZI</name>
<dbReference type="EMBL" id="JAUTXU010000092">
    <property type="protein sequence ID" value="KAK3709498.1"/>
    <property type="molecule type" value="Genomic_DNA"/>
</dbReference>
<organism evidence="1 2">
    <name type="scientific">Vermiconidia calcicola</name>
    <dbReference type="NCBI Taxonomy" id="1690605"/>
    <lineage>
        <taxon>Eukaryota</taxon>
        <taxon>Fungi</taxon>
        <taxon>Dikarya</taxon>
        <taxon>Ascomycota</taxon>
        <taxon>Pezizomycotina</taxon>
        <taxon>Dothideomycetes</taxon>
        <taxon>Dothideomycetidae</taxon>
        <taxon>Mycosphaerellales</taxon>
        <taxon>Extremaceae</taxon>
        <taxon>Vermiconidia</taxon>
    </lineage>
</organism>
<reference evidence="1" key="1">
    <citation type="submission" date="2023-07" db="EMBL/GenBank/DDBJ databases">
        <title>Black Yeasts Isolated from many extreme environments.</title>
        <authorList>
            <person name="Coleine C."/>
            <person name="Stajich J.E."/>
            <person name="Selbmann L."/>
        </authorList>
    </citation>
    <scope>NUCLEOTIDE SEQUENCE</scope>
    <source>
        <strain evidence="1">CCFEE 5714</strain>
    </source>
</reference>
<gene>
    <name evidence="1" type="ORF">LTR37_010871</name>
</gene>
<keyword evidence="2" id="KW-1185">Reference proteome</keyword>
<accession>A0ACC3N3T4</accession>
<evidence type="ECO:0000313" key="2">
    <source>
        <dbReference type="Proteomes" id="UP001281147"/>
    </source>
</evidence>
<comment type="caution">
    <text evidence="1">The sequence shown here is derived from an EMBL/GenBank/DDBJ whole genome shotgun (WGS) entry which is preliminary data.</text>
</comment>
<protein>
    <submittedName>
        <fullName evidence="1">Uncharacterized protein</fullName>
    </submittedName>
</protein>
<sequence>MADSAITPPLELCALIGFLEHDDRPATILRACRIDHEEALKSRILYANHTFDGLGFVDEDVQKIVVRLDASIDVGADKGHTRIVEVRERTWRLTVVAQKYYVLTCTSSLHNAKEEHSRDPGETTRPQPTLAHNGANGTTELADSPFQEWRKFPAANLSSWVEEVSTFHWASTGLGPMSIWPELLRGYVGHIMSNPNARLLVWGSDRTLIYNEACIPLWGNKHPEALGKPVSEPCAEMWNEFEPVIEASFGGKVVKMDNVPFLLQRKGFLEETYWNLVALPITGDEGLVDGLYLELADTTQIVTGQRRRGSVMRVSQEIRSAESLHDLWPCFLQALDNAVEDIPFALLYTLVDEPSDEASESSESARSVVAKRCVLQGTIGVGNDHPDVPKSFLMVDQFESRSGIVGPCLQVYNSQTSILISHDGTLPERLCTPIPGRGFGDSIRTALVAPVTLLGTDEVIGVLVLGLNPRSSLDGDYKIYMDFLSDILNKHATLISLPEEQRRAQKIADEMNTALAQQLRLITLQAERKEAKFARMASEAPTGMFVCDTAGRPFYVNDAYLRLLGESKEQHTSCDRATMAWHEHIHPDDLPRFVDAWHRVVKQKAPLTMEHRLKKPWTSVDKASGQEISGETWLLVNAFPDVDADGQISSIQGWLHDISYRKFTDGLVSRKLEEALENKRQTENFIDMTSHEMRNPLGAMLQSADSIVSTLEPSDGASFSQSLTISRNVADEVVDAAKTIILCAQHQKRIVDDILTLSKLDASLLDLAPDKVKPPVLLQKAVKMYEAEINRAGITLTTVIESTYEELAVDHIVLDPSRLLQVIINLLTNAIKFTQQSERKQITISLGAYYEKPTGNHHGVDFIPTKHSKKPESPLEEWGDGEILYLQIAVEDTGRGLSEEDVKILFQRFSQASPKTYKQYGGSGLGLFISRQLCELQGGQIGVFSRDGKTTFVFFVRAKRWIPDAPQEKAHRPALPRFTSTSASPATYNRRGSVAPIDVGAGAQEKLTRVGSINETDEAATASSINADKHLSPQDGKAVEGEVLHVLVVEDNLINQKVMAQQLRRAGCVVHVANHGLECLGILEKSAFCSADLPLSVILLDLEMPTMDGLTCIKLIRERQVSGAIVKHVPVICITANARHEQISIAIEAGMDTLVTKPFRIPELIPQIHALIQEISEQREGG</sequence>
<evidence type="ECO:0000313" key="1">
    <source>
        <dbReference type="EMBL" id="KAK3709498.1"/>
    </source>
</evidence>
<dbReference type="Proteomes" id="UP001281147">
    <property type="component" value="Unassembled WGS sequence"/>
</dbReference>
<proteinExistence type="predicted"/>